<protein>
    <submittedName>
        <fullName evidence="2">Uncharacterized protein</fullName>
    </submittedName>
</protein>
<dbReference type="Proteomes" id="UP000622547">
    <property type="component" value="Unassembled WGS sequence"/>
</dbReference>
<name>A0A8J3U3A3_9ACTN</name>
<keyword evidence="3" id="KW-1185">Reference proteome</keyword>
<reference evidence="2 3" key="1">
    <citation type="submission" date="2021-01" db="EMBL/GenBank/DDBJ databases">
        <title>Whole genome shotgun sequence of Planotetraspora phitsanulokensis NBRC 104273.</title>
        <authorList>
            <person name="Komaki H."/>
            <person name="Tamura T."/>
        </authorList>
    </citation>
    <scope>NUCLEOTIDE SEQUENCE [LARGE SCALE GENOMIC DNA]</scope>
    <source>
        <strain evidence="2 3">NBRC 104273</strain>
    </source>
</reference>
<feature type="compositionally biased region" description="Basic residues" evidence="1">
    <location>
        <begin position="24"/>
        <end position="37"/>
    </location>
</feature>
<organism evidence="2 3">
    <name type="scientific">Planotetraspora phitsanulokensis</name>
    <dbReference type="NCBI Taxonomy" id="575192"/>
    <lineage>
        <taxon>Bacteria</taxon>
        <taxon>Bacillati</taxon>
        <taxon>Actinomycetota</taxon>
        <taxon>Actinomycetes</taxon>
        <taxon>Streptosporangiales</taxon>
        <taxon>Streptosporangiaceae</taxon>
        <taxon>Planotetraspora</taxon>
    </lineage>
</organism>
<gene>
    <name evidence="2" type="ORF">Pph01_28110</name>
</gene>
<evidence type="ECO:0000313" key="2">
    <source>
        <dbReference type="EMBL" id="GII37808.1"/>
    </source>
</evidence>
<comment type="caution">
    <text evidence="2">The sequence shown here is derived from an EMBL/GenBank/DDBJ whole genome shotgun (WGS) entry which is preliminary data.</text>
</comment>
<sequence>MGPELQYQLIINRVADLQEEAANHRRARQAKSARKAHERGERRRGVFGKTTTS</sequence>
<proteinExistence type="predicted"/>
<dbReference type="EMBL" id="BOOP01000010">
    <property type="protein sequence ID" value="GII37808.1"/>
    <property type="molecule type" value="Genomic_DNA"/>
</dbReference>
<dbReference type="AlphaFoldDB" id="A0A8J3U3A3"/>
<accession>A0A8J3U3A3</accession>
<evidence type="ECO:0000313" key="3">
    <source>
        <dbReference type="Proteomes" id="UP000622547"/>
    </source>
</evidence>
<dbReference type="RefSeq" id="WP_204073498.1">
    <property type="nucleotide sequence ID" value="NZ_BAABHI010000013.1"/>
</dbReference>
<evidence type="ECO:0000256" key="1">
    <source>
        <dbReference type="SAM" id="MobiDB-lite"/>
    </source>
</evidence>
<feature type="region of interest" description="Disordered" evidence="1">
    <location>
        <begin position="22"/>
        <end position="53"/>
    </location>
</feature>